<proteinExistence type="predicted"/>
<reference evidence="1 2" key="1">
    <citation type="journal article" date="2015" name="Genome Announc.">
        <title>Complete Genome Sequence of Cupriavidus basilensis 4G11, Isolated from the Oak Ridge Field Research Center Site.</title>
        <authorList>
            <person name="Ray J."/>
            <person name="Waters R.J."/>
            <person name="Skerker J.M."/>
            <person name="Kuehl J.V."/>
            <person name="Price M.N."/>
            <person name="Huang J."/>
            <person name="Chakraborty R."/>
            <person name="Arkin A.P."/>
            <person name="Deutschbauer A."/>
        </authorList>
    </citation>
    <scope>NUCLEOTIDE SEQUENCE [LARGE SCALE GENOMIC DNA]</scope>
    <source>
        <strain evidence="1">4G11</strain>
    </source>
</reference>
<keyword evidence="2" id="KW-1185">Reference proteome</keyword>
<dbReference type="RefSeq" id="WP_158408308.1">
    <property type="nucleotide sequence ID" value="NZ_CP010537.1"/>
</dbReference>
<organism evidence="1 2">
    <name type="scientific">Cupriavidus basilensis</name>
    <dbReference type="NCBI Taxonomy" id="68895"/>
    <lineage>
        <taxon>Bacteria</taxon>
        <taxon>Pseudomonadati</taxon>
        <taxon>Pseudomonadota</taxon>
        <taxon>Betaproteobacteria</taxon>
        <taxon>Burkholderiales</taxon>
        <taxon>Burkholderiaceae</taxon>
        <taxon>Cupriavidus</taxon>
    </lineage>
</organism>
<accession>A0A0C4YI83</accession>
<dbReference type="OrthoDB" id="8610787at2"/>
<dbReference type="KEGG" id="cbw:RR42_s0749"/>
<dbReference type="Proteomes" id="UP000031843">
    <property type="component" value="Chromosome secondary"/>
</dbReference>
<evidence type="ECO:0000313" key="1">
    <source>
        <dbReference type="EMBL" id="AJG22340.1"/>
    </source>
</evidence>
<evidence type="ECO:0000313" key="2">
    <source>
        <dbReference type="Proteomes" id="UP000031843"/>
    </source>
</evidence>
<dbReference type="AlphaFoldDB" id="A0A0C4YI83"/>
<dbReference type="Pfam" id="PF12482">
    <property type="entry name" value="DUF3701"/>
    <property type="match status" value="1"/>
</dbReference>
<protein>
    <submittedName>
        <fullName evidence="1">Integrase</fullName>
    </submittedName>
</protein>
<gene>
    <name evidence="1" type="ORF">RR42_s0749</name>
</gene>
<dbReference type="STRING" id="68895.RR42_s0749"/>
<dbReference type="EMBL" id="CP010537">
    <property type="protein sequence ID" value="AJG22340.1"/>
    <property type="molecule type" value="Genomic_DNA"/>
</dbReference>
<name>A0A0C4YI83_9BURK</name>
<sequence>MLTRVHYAALRAWLQGLPLDVIAGRWLATDPDEVPGPRAALAMLHTIRDDLVQRARLHAREDLAEASATPGRSGTSMDRAIKAVRYLESMGTPQPLPAHDVGLWLAAPLVRRLSAAGIVTLADLNALCNQRGSSWWRHVLRIGPLAAGRIVQILVQHSASIGQLGPHVTCTALATPAVAGALQARRPCQLASWGCHTRTPQAVGPFAVSSTPSCASGRRALEFRP</sequence>
<dbReference type="InterPro" id="IPR022169">
    <property type="entry name" value="DUF3701"/>
</dbReference>